<dbReference type="CDD" id="cd00553">
    <property type="entry name" value="NAD_synthase"/>
    <property type="match status" value="1"/>
</dbReference>
<evidence type="ECO:0000256" key="8">
    <source>
        <dbReference type="PIRNR" id="PIRNR006630"/>
    </source>
</evidence>
<dbReference type="PROSITE" id="PS50263">
    <property type="entry name" value="CN_HYDROLASE"/>
    <property type="match status" value="1"/>
</dbReference>
<dbReference type="PANTHER" id="PTHR23090:SF9">
    <property type="entry name" value="GLUTAMINE-DEPENDENT NAD(+) SYNTHETASE"/>
    <property type="match status" value="1"/>
</dbReference>
<gene>
    <name evidence="7" type="primary">nadE</name>
    <name evidence="13" type="ORF">U7230_01080</name>
</gene>
<evidence type="ECO:0000256" key="10">
    <source>
        <dbReference type="RuleBase" id="RU003811"/>
    </source>
</evidence>
<dbReference type="PANTHER" id="PTHR23090">
    <property type="entry name" value="NH 3 /GLUTAMINE-DEPENDENT NAD + SYNTHETASE"/>
    <property type="match status" value="1"/>
</dbReference>
<evidence type="ECO:0000256" key="9">
    <source>
        <dbReference type="PROSITE-ProRule" id="PRU10139"/>
    </source>
</evidence>
<feature type="binding site" evidence="7">
    <location>
        <position position="464"/>
    </location>
    <ligand>
        <name>deamido-NAD(+)</name>
        <dbReference type="ChEBI" id="CHEBI:58437"/>
        <note>ligand shared between two neighboring subunits</note>
    </ligand>
</feature>
<dbReference type="InterPro" id="IPR003010">
    <property type="entry name" value="C-N_Hydrolase"/>
</dbReference>
<dbReference type="Gene3D" id="3.40.50.620">
    <property type="entry name" value="HUPs"/>
    <property type="match status" value="1"/>
</dbReference>
<evidence type="ECO:0000256" key="11">
    <source>
        <dbReference type="SAM" id="MobiDB-lite"/>
    </source>
</evidence>
<feature type="region of interest" description="Disordered" evidence="11">
    <location>
        <begin position="268"/>
        <end position="309"/>
    </location>
</feature>
<evidence type="ECO:0000313" key="14">
    <source>
        <dbReference type="Proteomes" id="UP001332192"/>
    </source>
</evidence>
<evidence type="ECO:0000256" key="1">
    <source>
        <dbReference type="ARBA" id="ARBA00005188"/>
    </source>
</evidence>
<feature type="active site" description="Proton acceptor" evidence="9">
    <location>
        <position position="55"/>
    </location>
</feature>
<keyword evidence="5 7" id="KW-0067">ATP-binding</keyword>
<dbReference type="EMBL" id="CP141615">
    <property type="protein sequence ID" value="WRP17642.1"/>
    <property type="molecule type" value="Genomic_DNA"/>
</dbReference>
<comment type="similarity">
    <text evidence="10">Belongs to the NAD synthetase family.</text>
</comment>
<dbReference type="InterPro" id="IPR014729">
    <property type="entry name" value="Rossmann-like_a/b/a_fold"/>
</dbReference>
<dbReference type="InterPro" id="IPR014445">
    <property type="entry name" value="Gln-dep_NAD_synthase"/>
</dbReference>
<feature type="binding site" evidence="7">
    <location>
        <position position="191"/>
    </location>
    <ligand>
        <name>L-glutamine</name>
        <dbReference type="ChEBI" id="CHEBI:58359"/>
    </ligand>
</feature>
<feature type="binding site" evidence="7">
    <location>
        <position position="127"/>
    </location>
    <ligand>
        <name>L-glutamine</name>
        <dbReference type="ChEBI" id="CHEBI:58359"/>
    </ligand>
</feature>
<proteinExistence type="inferred from homology"/>
<keyword evidence="14" id="KW-1185">Reference proteome</keyword>
<keyword evidence="3 7" id="KW-0436">Ligase</keyword>
<dbReference type="Pfam" id="PF02540">
    <property type="entry name" value="NAD_synthase"/>
    <property type="match status" value="1"/>
</dbReference>
<dbReference type="SUPFAM" id="SSF52402">
    <property type="entry name" value="Adenine nucleotide alpha hydrolases-like"/>
    <property type="match status" value="1"/>
</dbReference>
<dbReference type="Gene3D" id="3.60.110.10">
    <property type="entry name" value="Carbon-nitrogen hydrolase"/>
    <property type="match status" value="1"/>
</dbReference>
<comment type="pathway">
    <text evidence="1 7 8">Cofactor biosynthesis; NAD(+) biosynthesis; NAD(+) from deamido-NAD(+) (L-Gln route): step 1/1.</text>
</comment>
<dbReference type="InterPro" id="IPR000132">
    <property type="entry name" value="Nitrilase/CN_hydratase_CS"/>
</dbReference>
<dbReference type="NCBIfam" id="NF010588">
    <property type="entry name" value="PRK13981.1"/>
    <property type="match status" value="1"/>
</dbReference>
<comment type="similarity">
    <text evidence="2 7 8">In the C-terminal section; belongs to the NAD synthetase family.</text>
</comment>
<organism evidence="13 14">
    <name type="scientific">Carboxydichorda subterranea</name>
    <dbReference type="NCBI Taxonomy" id="3109565"/>
    <lineage>
        <taxon>Bacteria</taxon>
        <taxon>Bacillati</taxon>
        <taxon>Bacillota</taxon>
        <taxon>Limnochordia</taxon>
        <taxon>Limnochordales</taxon>
        <taxon>Geochordaceae</taxon>
        <taxon>Carboxydichorda</taxon>
    </lineage>
</organism>
<dbReference type="GO" id="GO:0003952">
    <property type="term" value="F:NAD+ synthase (glutamine-hydrolyzing) activity"/>
    <property type="evidence" value="ECO:0007669"/>
    <property type="project" value="UniProtKB-EC"/>
</dbReference>
<feature type="binding site" evidence="7">
    <location>
        <position position="435"/>
    </location>
    <ligand>
        <name>deamido-NAD(+)</name>
        <dbReference type="ChEBI" id="CHEBI:58437"/>
        <note>ligand shared between two neighboring subunits</note>
    </ligand>
</feature>
<evidence type="ECO:0000256" key="4">
    <source>
        <dbReference type="ARBA" id="ARBA00022741"/>
    </source>
</evidence>
<keyword evidence="6 7" id="KW-0520">NAD</keyword>
<name>A0ABZ1BXY4_9FIRM</name>
<dbReference type="NCBIfam" id="TIGR00552">
    <property type="entry name" value="nadE"/>
    <property type="match status" value="1"/>
</dbReference>
<dbReference type="Proteomes" id="UP001332192">
    <property type="component" value="Chromosome"/>
</dbReference>
<evidence type="ECO:0000259" key="12">
    <source>
        <dbReference type="PROSITE" id="PS50263"/>
    </source>
</evidence>
<evidence type="ECO:0000256" key="3">
    <source>
        <dbReference type="ARBA" id="ARBA00022598"/>
    </source>
</evidence>
<evidence type="ECO:0000256" key="5">
    <source>
        <dbReference type="ARBA" id="ARBA00022840"/>
    </source>
</evidence>
<feature type="binding site" evidence="7">
    <location>
        <begin position="352"/>
        <end position="359"/>
    </location>
    <ligand>
        <name>ATP</name>
        <dbReference type="ChEBI" id="CHEBI:30616"/>
    </ligand>
</feature>
<feature type="binding site" evidence="7">
    <location>
        <position position="577"/>
    </location>
    <ligand>
        <name>deamido-NAD(+)</name>
        <dbReference type="ChEBI" id="CHEBI:58437"/>
        <note>ligand shared between two neighboring subunits</note>
    </ligand>
</feature>
<sequence length="615" mass="67709">MAIERQLEQEASASLRIALGQIDVTVGDLQANARLIEQVAEQAYRQGAQLVAFPELCLTGYPPEDLLLRPSFIRENRRVLQHLARRLPPLVAIVGFVDSESDIYNAAAVIHGGEVAAVARKNLLPNYGVFDEFRYFESGERPLVVHVGPYRVGVNICEDIWYPDGPMRLQSLLGGAEVIVNISSSPYQMGKIQDRERMLATRALDYRVVLAYVNLVGGQDELVFDGTSCVIDEDGVVVARAPSFQEALLVADVDPQAVFHRRLHDPRRRQQRLRLSQAEAPPPTDVVRLPLPAASSPPDRGAVEGPAGQAQVRPVIREAVPFLGPEAEVHAALCLGVRDYVTKNGFETVAVAMSGGIDSSLVATLAADALGPERVVGVTMPSRFSSEQSVEDAREVARRLGIRFEVIPIEPVMRAYLDTLRPLFGDRPFDVTEENLQARIRGTLIMALSNKFGWLVLTAGNKSELAVGYLTLYGADTTGGFAVIKDVPKTWVYRLARWRNTWRGGPVIPDSVLTKAPSAELRPGQKDTDTLPPYEVLDPMMAAYVEEDRDAPGLVAMGFDAATVERVAAMIARSEYKRRQAPPGVKVTRRAFGRDWRFPITNRYVERLARPSSGD</sequence>
<feature type="domain" description="CN hydrolase" evidence="12">
    <location>
        <begin position="15"/>
        <end position="255"/>
    </location>
</feature>
<feature type="active site" description="Nucleophile; for glutaminase activity" evidence="7">
    <location>
        <position position="157"/>
    </location>
</feature>
<dbReference type="PIRSF" id="PIRSF006630">
    <property type="entry name" value="NADS_GAT"/>
    <property type="match status" value="1"/>
</dbReference>
<feature type="active site" description="Proton acceptor; for glutaminase activity" evidence="7">
    <location>
        <position position="55"/>
    </location>
</feature>
<protein>
    <recommendedName>
        <fullName evidence="7 8">Glutamine-dependent NAD(+) synthetase</fullName>
        <ecNumber evidence="7 8">6.3.5.1</ecNumber>
    </recommendedName>
    <alternativeName>
        <fullName evidence="7 8">NAD(+) synthase [glutamine-hydrolyzing]</fullName>
    </alternativeName>
</protein>
<keyword evidence="4 7" id="KW-0547">Nucleotide-binding</keyword>
<dbReference type="Pfam" id="PF00795">
    <property type="entry name" value="CN_hydrolase"/>
    <property type="match status" value="1"/>
</dbReference>
<reference evidence="13 14" key="1">
    <citation type="journal article" date="2024" name="Front. Microbiol.">
        <title>Novel thermophilic genera Geochorda gen. nov. and Carboxydochorda gen. nov. from the deep terrestrial subsurface reveal the ecophysiological diversity in the class Limnochordia.</title>
        <authorList>
            <person name="Karnachuk O.V."/>
            <person name="Lukina A.P."/>
            <person name="Avakyan M.R."/>
            <person name="Kadnikov V.V."/>
            <person name="Begmatov S."/>
            <person name="Beletsky A.V."/>
            <person name="Vlasova K.G."/>
            <person name="Novikov A.A."/>
            <person name="Shcherbakova V.A."/>
            <person name="Mardanov A.V."/>
            <person name="Ravin N.V."/>
        </authorList>
    </citation>
    <scope>NUCLEOTIDE SEQUENCE [LARGE SCALE GENOMIC DNA]</scope>
    <source>
        <strain evidence="13 14">L945</strain>
    </source>
</reference>
<accession>A0ABZ1BXY4</accession>
<comment type="function">
    <text evidence="7">Catalyzes the ATP-dependent amidation of deamido-NAD to form NAD. Uses L-glutamine as a nitrogen source.</text>
</comment>
<dbReference type="HAMAP" id="MF_02090">
    <property type="entry name" value="NadE_glutamine_dep"/>
    <property type="match status" value="1"/>
</dbReference>
<dbReference type="InterPro" id="IPR003694">
    <property type="entry name" value="NAD_synthase"/>
</dbReference>
<dbReference type="EC" id="6.3.5.1" evidence="7 8"/>
<dbReference type="RefSeq" id="WP_324716912.1">
    <property type="nucleotide sequence ID" value="NZ_CP141615.1"/>
</dbReference>
<dbReference type="CDD" id="cd07570">
    <property type="entry name" value="GAT_Gln-NAD-synth"/>
    <property type="match status" value="1"/>
</dbReference>
<dbReference type="InterPro" id="IPR022310">
    <property type="entry name" value="NAD/GMP_synthase"/>
</dbReference>
<evidence type="ECO:0000256" key="6">
    <source>
        <dbReference type="ARBA" id="ARBA00023027"/>
    </source>
</evidence>
<comment type="caution">
    <text evidence="7">Lacks conserved residue(s) required for the propagation of feature annotation.</text>
</comment>
<evidence type="ECO:0000313" key="13">
    <source>
        <dbReference type="EMBL" id="WRP17642.1"/>
    </source>
</evidence>
<feature type="binding site" evidence="7">
    <location>
        <position position="185"/>
    </location>
    <ligand>
        <name>L-glutamine</name>
        <dbReference type="ChEBI" id="CHEBI:58359"/>
    </ligand>
</feature>
<evidence type="ECO:0000256" key="2">
    <source>
        <dbReference type="ARBA" id="ARBA00007145"/>
    </source>
</evidence>
<evidence type="ECO:0000256" key="7">
    <source>
        <dbReference type="HAMAP-Rule" id="MF_02090"/>
    </source>
</evidence>
<feature type="active site" description="For glutaminase activity" evidence="7">
    <location>
        <position position="121"/>
    </location>
</feature>
<dbReference type="SUPFAM" id="SSF56317">
    <property type="entry name" value="Carbon-nitrogen hydrolase"/>
    <property type="match status" value="1"/>
</dbReference>
<comment type="catalytic activity">
    <reaction evidence="7 8">
        <text>deamido-NAD(+) + L-glutamine + ATP + H2O = L-glutamate + AMP + diphosphate + NAD(+) + H(+)</text>
        <dbReference type="Rhea" id="RHEA:24384"/>
        <dbReference type="ChEBI" id="CHEBI:15377"/>
        <dbReference type="ChEBI" id="CHEBI:15378"/>
        <dbReference type="ChEBI" id="CHEBI:29985"/>
        <dbReference type="ChEBI" id="CHEBI:30616"/>
        <dbReference type="ChEBI" id="CHEBI:33019"/>
        <dbReference type="ChEBI" id="CHEBI:57540"/>
        <dbReference type="ChEBI" id="CHEBI:58359"/>
        <dbReference type="ChEBI" id="CHEBI:58437"/>
        <dbReference type="ChEBI" id="CHEBI:456215"/>
        <dbReference type="EC" id="6.3.5.1"/>
    </reaction>
</comment>
<dbReference type="InterPro" id="IPR036526">
    <property type="entry name" value="C-N_Hydrolase_sf"/>
</dbReference>
<dbReference type="PROSITE" id="PS00920">
    <property type="entry name" value="NITRIL_CHT_1"/>
    <property type="match status" value="1"/>
</dbReference>